<proteinExistence type="predicted"/>
<dbReference type="AlphaFoldDB" id="A0A0F2DZI9"/>
<dbReference type="OrthoDB" id="2217431at2"/>
<dbReference type="EMBL" id="JYGT01000008">
    <property type="protein sequence ID" value="KJQ75430.1"/>
    <property type="molecule type" value="Genomic_DNA"/>
</dbReference>
<evidence type="ECO:0000313" key="1">
    <source>
        <dbReference type="EMBL" id="KJQ75430.1"/>
    </source>
</evidence>
<evidence type="ECO:0000313" key="2">
    <source>
        <dbReference type="Proteomes" id="UP000033489"/>
    </source>
</evidence>
<dbReference type="Proteomes" id="UP000033489">
    <property type="component" value="Unassembled WGS sequence"/>
</dbReference>
<reference evidence="1 2" key="1">
    <citation type="submission" date="2015-02" db="EMBL/GenBank/DDBJ databases">
        <title>Evolution of amylase-binding proteins of oral streptococcal species.</title>
        <authorList>
            <person name="Haase E.M."/>
        </authorList>
    </citation>
    <scope>NUCLEOTIDE SEQUENCE [LARGE SCALE GENOMIC DNA]</scope>
    <source>
        <strain evidence="1 2">UC921A</strain>
    </source>
</reference>
<gene>
    <name evidence="1" type="ORF">TZ94_01195</name>
</gene>
<organism evidence="1 2">
    <name type="scientific">Streptococcus infantis</name>
    <dbReference type="NCBI Taxonomy" id="68892"/>
    <lineage>
        <taxon>Bacteria</taxon>
        <taxon>Bacillati</taxon>
        <taxon>Bacillota</taxon>
        <taxon>Bacilli</taxon>
        <taxon>Lactobacillales</taxon>
        <taxon>Streptococcaceae</taxon>
        <taxon>Streptococcus</taxon>
    </lineage>
</organism>
<protein>
    <recommendedName>
        <fullName evidence="3">DUF4304 domain-containing protein</fullName>
    </recommendedName>
</protein>
<dbReference type="RefSeq" id="WP_045615164.1">
    <property type="nucleotide sequence ID" value="NZ_JYGT01000008.1"/>
</dbReference>
<dbReference type="PATRIC" id="fig|28037.216.peg.1157"/>
<dbReference type="Pfam" id="PF14137">
    <property type="entry name" value="DUF4304"/>
    <property type="match status" value="1"/>
</dbReference>
<evidence type="ECO:0008006" key="3">
    <source>
        <dbReference type="Google" id="ProtNLM"/>
    </source>
</evidence>
<sequence>MKEAKELFLENGFSRLKRTNNYYKVDHDFYTVIYFQRKSDGTAYFVNVGLHPLFLESRLLEEVDCALRTRLGSIEHRNGMDQAELEKAVQEAIDFTAQYSSYPTVFSSIDPEKDLEKDWLLKQFSITKVNLCRLYVEYYDSINSKKLALDFANYGLSITPKIASIPKNFFKTYIRSGEIVKTTY</sequence>
<comment type="caution">
    <text evidence="1">The sequence shown here is derived from an EMBL/GenBank/DDBJ whole genome shotgun (WGS) entry which is preliminary data.</text>
</comment>
<dbReference type="InterPro" id="IPR025412">
    <property type="entry name" value="DUF4304"/>
</dbReference>
<accession>A0A0F2DZI9</accession>
<name>A0A0F2DZI9_9STRE</name>